<dbReference type="SUPFAM" id="SSF48452">
    <property type="entry name" value="TPR-like"/>
    <property type="match status" value="2"/>
</dbReference>
<reference evidence="2 3" key="1">
    <citation type="submission" date="2015-01" db="EMBL/GenBank/DDBJ databases">
        <title>The Genome Sequence of Cladophialophora immunda CBS83496.</title>
        <authorList>
            <consortium name="The Broad Institute Genomics Platform"/>
            <person name="Cuomo C."/>
            <person name="de Hoog S."/>
            <person name="Gorbushina A."/>
            <person name="Stielow B."/>
            <person name="Teixiera M."/>
            <person name="Abouelleil A."/>
            <person name="Chapman S.B."/>
            <person name="Priest M."/>
            <person name="Young S.K."/>
            <person name="Wortman J."/>
            <person name="Nusbaum C."/>
            <person name="Birren B."/>
        </authorList>
    </citation>
    <scope>NUCLEOTIDE SEQUENCE [LARGE SCALE GENOMIC DNA]</scope>
    <source>
        <strain evidence="2 3">CBS 83496</strain>
    </source>
</reference>
<evidence type="ECO:0000256" key="1">
    <source>
        <dbReference type="SAM" id="MobiDB-lite"/>
    </source>
</evidence>
<proteinExistence type="predicted"/>
<dbReference type="AlphaFoldDB" id="A0A0D2CHS4"/>
<dbReference type="OrthoDB" id="4185609at2759"/>
<feature type="compositionally biased region" description="Basic and acidic residues" evidence="1">
    <location>
        <begin position="950"/>
        <end position="961"/>
    </location>
</feature>
<dbReference type="STRING" id="569365.A0A0D2CHS4"/>
<protein>
    <recommendedName>
        <fullName evidence="4">NB-ARC domain-containing protein</fullName>
    </recommendedName>
</protein>
<sequence length="970" mass="108918">MEALGAIGLAASVVGLLATVSGVSGRSRRLRHDEPSTSFGIEVLDDGSENPVADICFVHGLNEDRVSAWLSTNSGDEDQFWWPKTLQEKIHARILLYGYSTVAPTAEYLARRTLYHQAEHMVESLADSPEPNSPARAIVLSTAGIVFLGTPHKVHGYLSSSSDSVLKNIARVSGLNGKILDHLNKESSALQSYLEPFSALSTEIPMAGFFESRGSGSLGLIVSSSMAVPGTEHYFLDSNHANLGKFQGYDDHGYRRVASVIQEMCQKATSLVDKNWEKYQQRNEPNAYGGNDERQDDFRVPLRLLPPAPWFIGRDDALEWIEKSLLGDYSDGICRQILQPFQRSLLDPLSDAYHYRAGVSSDSAYLPVTNLRSARRKLGTRNGVLVLEWLNRSRNTNWLLIFDDVDLSAAPDLKELIPSTACVHGHVILTSRAPLKLPFAKMYLVDPLRVDESRALLKKSLGPSYSYDSDLDKISKALGGLPLALSMAAEVMKRTEMSPREYLEAYDKTRSEILSEHFPGNEIMSTILAESVEKIPKHAAKLLFSMCCELSLNPIPLWIFEGSTSFSSKRILRESISALESLSLIVRPLPLAHIQVHSFVRESGRIMLPTDLQDDARRELCETASYVVVSLHQPVARFLAPANDGTSSFEKELVELIVDILRIIRDLQIPWRKWDVNLEELGRVCQAHGKFSEATEFYELCLERNKGTEASMSRVKIRRTLAQRRAREGLGIGPDSKEKSLREQFQEAVEAAHDEESLQDLKSLNREQDDPDQELEVLRMIIDAQELLFGPMNPSTLESIQELSLRLVEHGLLEEAEARLRRVLTSYGMLYGTHHPSTTRVEERLASVCALLGKLDEAEAICKDAIHDYEMRLGRDHASTQKCLAQLAFTYYLQEHYEDAEPLFVHAIDTLSRTAGPHHPDVLRVQHNYALNLRKLGRARESEQLLEDVLSRMESQPERHSMSVRRRTAM</sequence>
<evidence type="ECO:0000313" key="2">
    <source>
        <dbReference type="EMBL" id="KIW23089.1"/>
    </source>
</evidence>
<evidence type="ECO:0000313" key="3">
    <source>
        <dbReference type="Proteomes" id="UP000054466"/>
    </source>
</evidence>
<dbReference type="InterPro" id="IPR011990">
    <property type="entry name" value="TPR-like_helical_dom_sf"/>
</dbReference>
<dbReference type="Proteomes" id="UP000054466">
    <property type="component" value="Unassembled WGS sequence"/>
</dbReference>
<feature type="region of interest" description="Disordered" evidence="1">
    <location>
        <begin position="950"/>
        <end position="970"/>
    </location>
</feature>
<dbReference type="SUPFAM" id="SSF52540">
    <property type="entry name" value="P-loop containing nucleoside triphosphate hydrolases"/>
    <property type="match status" value="1"/>
</dbReference>
<dbReference type="Gene3D" id="1.25.40.10">
    <property type="entry name" value="Tetratricopeptide repeat domain"/>
    <property type="match status" value="1"/>
</dbReference>
<dbReference type="EMBL" id="KN847046">
    <property type="protein sequence ID" value="KIW23089.1"/>
    <property type="molecule type" value="Genomic_DNA"/>
</dbReference>
<dbReference type="InterPro" id="IPR053137">
    <property type="entry name" value="NLR-like"/>
</dbReference>
<dbReference type="Pfam" id="PF13374">
    <property type="entry name" value="TPR_10"/>
    <property type="match status" value="2"/>
</dbReference>
<dbReference type="InterPro" id="IPR027417">
    <property type="entry name" value="P-loop_NTPase"/>
</dbReference>
<organism evidence="2 3">
    <name type="scientific">Cladophialophora immunda</name>
    <dbReference type="NCBI Taxonomy" id="569365"/>
    <lineage>
        <taxon>Eukaryota</taxon>
        <taxon>Fungi</taxon>
        <taxon>Dikarya</taxon>
        <taxon>Ascomycota</taxon>
        <taxon>Pezizomycotina</taxon>
        <taxon>Eurotiomycetes</taxon>
        <taxon>Chaetothyriomycetidae</taxon>
        <taxon>Chaetothyriales</taxon>
        <taxon>Herpotrichiellaceae</taxon>
        <taxon>Cladophialophora</taxon>
    </lineage>
</organism>
<gene>
    <name evidence="2" type="ORF">PV07_11315</name>
</gene>
<dbReference type="VEuPathDB" id="FungiDB:PV07_11315"/>
<evidence type="ECO:0008006" key="4">
    <source>
        <dbReference type="Google" id="ProtNLM"/>
    </source>
</evidence>
<dbReference type="HOGENOM" id="CLU_305645_0_0_1"/>
<dbReference type="PANTHER" id="PTHR46082">
    <property type="entry name" value="ATP/GTP-BINDING PROTEIN-RELATED"/>
    <property type="match status" value="1"/>
</dbReference>
<dbReference type="RefSeq" id="XP_016243305.1">
    <property type="nucleotide sequence ID" value="XM_016398743.1"/>
</dbReference>
<dbReference type="Pfam" id="PF13424">
    <property type="entry name" value="TPR_12"/>
    <property type="match status" value="1"/>
</dbReference>
<dbReference type="PANTHER" id="PTHR46082:SF6">
    <property type="entry name" value="AAA+ ATPASE DOMAIN-CONTAINING PROTEIN-RELATED"/>
    <property type="match status" value="1"/>
</dbReference>
<dbReference type="GeneID" id="27350509"/>
<name>A0A0D2CHS4_9EURO</name>
<keyword evidence="3" id="KW-1185">Reference proteome</keyword>
<accession>A0A0D2CHS4</accession>